<dbReference type="PANTHER" id="PTHR43757:SF2">
    <property type="entry name" value="AMINOMETHYLTRANSFERASE, MITOCHONDRIAL"/>
    <property type="match status" value="1"/>
</dbReference>
<gene>
    <name evidence="4" type="ORF">CNF02_11665</name>
</gene>
<dbReference type="EMBL" id="NTJZ01000015">
    <property type="protein sequence ID" value="PDH32568.1"/>
    <property type="molecule type" value="Genomic_DNA"/>
</dbReference>
<reference evidence="4 5" key="1">
    <citation type="submission" date="2017-08" db="EMBL/GenBank/DDBJ databases">
        <title>Fine stratification of microbial communities through a metagenomic profile of the photic zone.</title>
        <authorList>
            <person name="Haro-Moreno J.M."/>
            <person name="Lopez-Perez M."/>
            <person name="De La Torre J."/>
            <person name="Picazo A."/>
            <person name="Camacho A."/>
            <person name="Rodriguez-Valera F."/>
        </authorList>
    </citation>
    <scope>NUCLEOTIDE SEQUENCE [LARGE SCALE GENOMIC DNA]</scope>
    <source>
        <strain evidence="4">MED-G28</strain>
    </source>
</reference>
<dbReference type="InterPro" id="IPR029043">
    <property type="entry name" value="GcvT/YgfZ_C"/>
</dbReference>
<protein>
    <submittedName>
        <fullName evidence="4">Glycine cleavage system protein T</fullName>
    </submittedName>
</protein>
<dbReference type="InterPro" id="IPR028896">
    <property type="entry name" value="GcvT/YgfZ/DmdA"/>
</dbReference>
<dbReference type="InterPro" id="IPR006222">
    <property type="entry name" value="GCVT_N"/>
</dbReference>
<organism evidence="4 5">
    <name type="scientific">OM182 bacterium MED-G28</name>
    <dbReference type="NCBI Taxonomy" id="1986256"/>
    <lineage>
        <taxon>Bacteria</taxon>
        <taxon>Pseudomonadati</taxon>
        <taxon>Pseudomonadota</taxon>
        <taxon>Gammaproteobacteria</taxon>
        <taxon>OMG group</taxon>
        <taxon>OM182 clade</taxon>
    </lineage>
</organism>
<dbReference type="PIRSF" id="PIRSF006487">
    <property type="entry name" value="GcvT"/>
    <property type="match status" value="1"/>
</dbReference>
<feature type="binding site" evidence="2">
    <location>
        <position position="210"/>
    </location>
    <ligand>
        <name>substrate</name>
    </ligand>
</feature>
<sequence>MPPTIIQDINQHNFHEVLRPTPFHPRVDHNCLTKNWMDWNGYLTARTYDTLAAEYFAIRSSCSVMDLTPMGKYRINGPDANKFLNRLVTRDVSMLRPQRVSYVVMCNDEGKVLDDATIFHLSEGDYRLCCQHHQLDWLMISSLGMDVSIEEETHDVAALAVQGPTSASALKLAGIDEIEQLKPYDILHTQLHGFEVMVSRTGYTGDLGYELWTSPDNALNLWDAIFEVKQKGFYDIRTIGLSALEMVRIEAGFILPGDDFNTAETAIRADRVRSPYEVGLGWVVNLDKPSFTGKRALLDEKKKPIKRRLLRLEVSGNKAPQDSFLYAGKGGKRIGTIMTQIWSPILKANLAMADVEFAGGSQPNDIWAEIYYQKELEWRVSWAKGKVWNKPFWTHPRRSASPPGSY</sequence>
<feature type="domain" description="GCVT N-terminal" evidence="3">
    <location>
        <begin position="36"/>
        <end position="288"/>
    </location>
</feature>
<evidence type="ECO:0000256" key="1">
    <source>
        <dbReference type="ARBA" id="ARBA00022576"/>
    </source>
</evidence>
<dbReference type="Proteomes" id="UP000219329">
    <property type="component" value="Unassembled WGS sequence"/>
</dbReference>
<evidence type="ECO:0000259" key="3">
    <source>
        <dbReference type="Pfam" id="PF01571"/>
    </source>
</evidence>
<accession>A0A2A5W8E2</accession>
<dbReference type="GO" id="GO:0005829">
    <property type="term" value="C:cytosol"/>
    <property type="evidence" value="ECO:0007669"/>
    <property type="project" value="TreeGrafter"/>
</dbReference>
<proteinExistence type="predicted"/>
<evidence type="ECO:0000313" key="4">
    <source>
        <dbReference type="EMBL" id="PDH32568.1"/>
    </source>
</evidence>
<name>A0A2A5W8E2_9GAMM</name>
<dbReference type="GO" id="GO:0008483">
    <property type="term" value="F:transaminase activity"/>
    <property type="evidence" value="ECO:0007669"/>
    <property type="project" value="UniProtKB-KW"/>
</dbReference>
<dbReference type="Gene3D" id="3.30.1360.120">
    <property type="entry name" value="Probable tRNA modification gtpase trme, domain 1"/>
    <property type="match status" value="1"/>
</dbReference>
<keyword evidence="1" id="KW-0808">Transferase</keyword>
<dbReference type="SUPFAM" id="SSF101790">
    <property type="entry name" value="Aminomethyltransferase beta-barrel domain"/>
    <property type="match status" value="1"/>
</dbReference>
<dbReference type="InterPro" id="IPR027266">
    <property type="entry name" value="TrmE/GcvT-like"/>
</dbReference>
<dbReference type="SUPFAM" id="SSF103025">
    <property type="entry name" value="Folate-binding domain"/>
    <property type="match status" value="1"/>
</dbReference>
<dbReference type="AlphaFoldDB" id="A0A2A5W8E2"/>
<comment type="caution">
    <text evidence="4">The sequence shown here is derived from an EMBL/GenBank/DDBJ whole genome shotgun (WGS) entry which is preliminary data.</text>
</comment>
<keyword evidence="1" id="KW-0032">Aminotransferase</keyword>
<evidence type="ECO:0000256" key="2">
    <source>
        <dbReference type="PIRSR" id="PIRSR006487-1"/>
    </source>
</evidence>
<dbReference type="PANTHER" id="PTHR43757">
    <property type="entry name" value="AMINOMETHYLTRANSFERASE"/>
    <property type="match status" value="1"/>
</dbReference>
<dbReference type="Pfam" id="PF01571">
    <property type="entry name" value="GCV_T"/>
    <property type="match status" value="1"/>
</dbReference>
<evidence type="ECO:0000313" key="5">
    <source>
        <dbReference type="Proteomes" id="UP000219329"/>
    </source>
</evidence>